<evidence type="ECO:0000313" key="3">
    <source>
        <dbReference type="Proteomes" id="UP000235145"/>
    </source>
</evidence>
<name>A0A9R1XU57_LACSA</name>
<dbReference type="EMBL" id="NBSK02000002">
    <property type="protein sequence ID" value="KAJ0221704.1"/>
    <property type="molecule type" value="Genomic_DNA"/>
</dbReference>
<feature type="region of interest" description="Disordered" evidence="1">
    <location>
        <begin position="20"/>
        <end position="39"/>
    </location>
</feature>
<accession>A0A9R1XU57</accession>
<keyword evidence="3" id="KW-1185">Reference proteome</keyword>
<protein>
    <submittedName>
        <fullName evidence="2">Uncharacterized protein</fullName>
    </submittedName>
</protein>
<feature type="compositionally biased region" description="Low complexity" evidence="1">
    <location>
        <begin position="20"/>
        <end position="31"/>
    </location>
</feature>
<proteinExistence type="predicted"/>
<reference evidence="2 3" key="1">
    <citation type="journal article" date="2017" name="Nat. Commun.">
        <title>Genome assembly with in vitro proximity ligation data and whole-genome triplication in lettuce.</title>
        <authorList>
            <person name="Reyes-Chin-Wo S."/>
            <person name="Wang Z."/>
            <person name="Yang X."/>
            <person name="Kozik A."/>
            <person name="Arikit S."/>
            <person name="Song C."/>
            <person name="Xia L."/>
            <person name="Froenicke L."/>
            <person name="Lavelle D.O."/>
            <person name="Truco M.J."/>
            <person name="Xia R."/>
            <person name="Zhu S."/>
            <person name="Xu C."/>
            <person name="Xu H."/>
            <person name="Xu X."/>
            <person name="Cox K."/>
            <person name="Korf I."/>
            <person name="Meyers B.C."/>
            <person name="Michelmore R.W."/>
        </authorList>
    </citation>
    <scope>NUCLEOTIDE SEQUENCE [LARGE SCALE GENOMIC DNA]</scope>
    <source>
        <strain evidence="3">cv. Salinas</strain>
        <tissue evidence="2">Seedlings</tissue>
    </source>
</reference>
<sequence>MLCSLYRAQPPNLGFSPLSAYSPSPSSDSPSWLLNTRPKSRPYSPSPSHGLAEFPFPIYSFSPSTLLFDILGCYNPNHHAQPSCFHLNMLFRWVGLRRKGRGHTMNLVPMGINCPRSGLLLNVENARTNGIIHELVKIKVTLMTKEPEVQEERSEDGVVVVKC</sequence>
<dbReference type="AlphaFoldDB" id="A0A9R1XU57"/>
<comment type="caution">
    <text evidence="2">The sequence shown here is derived from an EMBL/GenBank/DDBJ whole genome shotgun (WGS) entry which is preliminary data.</text>
</comment>
<evidence type="ECO:0000313" key="2">
    <source>
        <dbReference type="EMBL" id="KAJ0221704.1"/>
    </source>
</evidence>
<gene>
    <name evidence="2" type="ORF">LSAT_V11C200094080</name>
</gene>
<evidence type="ECO:0000256" key="1">
    <source>
        <dbReference type="SAM" id="MobiDB-lite"/>
    </source>
</evidence>
<dbReference type="Proteomes" id="UP000235145">
    <property type="component" value="Unassembled WGS sequence"/>
</dbReference>
<organism evidence="2 3">
    <name type="scientific">Lactuca sativa</name>
    <name type="common">Garden lettuce</name>
    <dbReference type="NCBI Taxonomy" id="4236"/>
    <lineage>
        <taxon>Eukaryota</taxon>
        <taxon>Viridiplantae</taxon>
        <taxon>Streptophyta</taxon>
        <taxon>Embryophyta</taxon>
        <taxon>Tracheophyta</taxon>
        <taxon>Spermatophyta</taxon>
        <taxon>Magnoliopsida</taxon>
        <taxon>eudicotyledons</taxon>
        <taxon>Gunneridae</taxon>
        <taxon>Pentapetalae</taxon>
        <taxon>asterids</taxon>
        <taxon>campanulids</taxon>
        <taxon>Asterales</taxon>
        <taxon>Asteraceae</taxon>
        <taxon>Cichorioideae</taxon>
        <taxon>Cichorieae</taxon>
        <taxon>Lactucinae</taxon>
        <taxon>Lactuca</taxon>
    </lineage>
</organism>